<dbReference type="AlphaFoldDB" id="F8CGY1"/>
<name>F8CGY1_MYXFH</name>
<evidence type="ECO:0000313" key="2">
    <source>
        <dbReference type="Proteomes" id="UP000000488"/>
    </source>
</evidence>
<dbReference type="KEGG" id="mfu:LILAB_08895"/>
<gene>
    <name evidence="1" type="ordered locus">LILAB_08895</name>
</gene>
<dbReference type="Proteomes" id="UP000000488">
    <property type="component" value="Chromosome"/>
</dbReference>
<dbReference type="STRING" id="483219.LILAB_08895"/>
<organism evidence="1 2">
    <name type="scientific">Myxococcus fulvus (strain ATCC BAA-855 / HW-1)</name>
    <dbReference type="NCBI Taxonomy" id="483219"/>
    <lineage>
        <taxon>Bacteria</taxon>
        <taxon>Pseudomonadati</taxon>
        <taxon>Myxococcota</taxon>
        <taxon>Myxococcia</taxon>
        <taxon>Myxococcales</taxon>
        <taxon>Cystobacterineae</taxon>
        <taxon>Myxococcaceae</taxon>
        <taxon>Myxococcus</taxon>
    </lineage>
</organism>
<evidence type="ECO:0000313" key="1">
    <source>
        <dbReference type="EMBL" id="AEI63690.1"/>
    </source>
</evidence>
<dbReference type="InterPro" id="IPR014338">
    <property type="entry name" value="CHP02996_rpt-companion-dom"/>
</dbReference>
<reference evidence="1 2" key="1">
    <citation type="journal article" date="2011" name="J. Bacteriol.">
        <title>Genome sequence of the halotolerant marine bacterium Myxococcus fulvus HW-1.</title>
        <authorList>
            <person name="Li Z.F."/>
            <person name="Li X."/>
            <person name="Liu H."/>
            <person name="Liu X."/>
            <person name="Han K."/>
            <person name="Wu Z.H."/>
            <person name="Hu W."/>
            <person name="Li F.F."/>
            <person name="Li Y.Z."/>
        </authorList>
    </citation>
    <scope>NUCLEOTIDE SEQUENCE [LARGE SCALE GENOMIC DNA]</scope>
    <source>
        <strain evidence="2">ATCC BAA-855 / HW-1</strain>
    </source>
</reference>
<dbReference type="NCBIfam" id="TIGR02996">
    <property type="entry name" value="rpt_mate_G_obs"/>
    <property type="match status" value="1"/>
</dbReference>
<accession>F8CGY1</accession>
<dbReference type="EMBL" id="CP002830">
    <property type="protein sequence ID" value="AEI63690.1"/>
    <property type="molecule type" value="Genomic_DNA"/>
</dbReference>
<dbReference type="HOGENOM" id="CLU_2207174_0_0_7"/>
<protein>
    <submittedName>
        <fullName evidence="1">Uncharacterized protein</fullName>
    </submittedName>
</protein>
<proteinExistence type="predicted"/>
<sequence>MDELTQQLLAAVVAQPEEDAPRLVYADHLQQQGDPRGEFIAVQVALAAEPASPPRRAEGPGLGVGAPARRAWRAELGLNPRQAGDFRRGFIEAVTRPEPEGSRLSSR</sequence>